<name>A0A3A4AUW7_9ACTN</name>
<sequence length="429" mass="46018">MKIRTSMAVIAATALPLLTACGATPPAKSEQAAEITLWSFVKASDTVVKTFNESRKGFRVKLETVPSGPEYYSKLSNAVKAGTVPDVALVEFMRLPEVVSTGQLEDLTASAGPLVAQRFPAQVRNLVELGQKTWAVPRDVGPMMLYYRKDFFAKHKIDVPATWEEYREAAGKAKKADPRARAGVFWNNDASVLTGLAWQAGAKWFRAEGGAWRVDLDGEPSRKVAAYWESLVKDDLVRPLPALMDAFWQSVKAGETVAYVCASWCAGGLQATVPDQKGKWALAPLPTWDGKPASGMYGGSAFGVPKGAKHAAQAMEFIKWITTDPEGMKAWVSSGTSSMFPADPALVSVVKQSFKTDYFGGQDIYATGATSYDSVLPGWTWGPAMGTTFTSIIDSLGKMQNGSPLSGALTGAETATVSDMKSRGLSAQS</sequence>
<dbReference type="AlphaFoldDB" id="A0A3A4AUW7"/>
<evidence type="ECO:0000256" key="5">
    <source>
        <dbReference type="ARBA" id="ARBA00023288"/>
    </source>
</evidence>
<keyword evidence="8" id="KW-1185">Reference proteome</keyword>
<keyword evidence="4" id="KW-0564">Palmitate</keyword>
<dbReference type="OrthoDB" id="2515046at2"/>
<dbReference type="SUPFAM" id="SSF53850">
    <property type="entry name" value="Periplasmic binding protein-like II"/>
    <property type="match status" value="1"/>
</dbReference>
<dbReference type="EMBL" id="QZEY01000019">
    <property type="protein sequence ID" value="RJL23312.1"/>
    <property type="molecule type" value="Genomic_DNA"/>
</dbReference>
<proteinExistence type="predicted"/>
<dbReference type="InterPro" id="IPR006059">
    <property type="entry name" value="SBP"/>
</dbReference>
<evidence type="ECO:0000256" key="6">
    <source>
        <dbReference type="SAM" id="SignalP"/>
    </source>
</evidence>
<keyword evidence="1" id="KW-1003">Cell membrane</keyword>
<feature type="signal peptide" evidence="6">
    <location>
        <begin position="1"/>
        <end position="22"/>
    </location>
</feature>
<evidence type="ECO:0000313" key="7">
    <source>
        <dbReference type="EMBL" id="RJL23312.1"/>
    </source>
</evidence>
<evidence type="ECO:0000313" key="8">
    <source>
        <dbReference type="Proteomes" id="UP000265768"/>
    </source>
</evidence>
<dbReference type="PANTHER" id="PTHR43649">
    <property type="entry name" value="ARABINOSE-BINDING PROTEIN-RELATED"/>
    <property type="match status" value="1"/>
</dbReference>
<dbReference type="Pfam" id="PF01547">
    <property type="entry name" value="SBP_bac_1"/>
    <property type="match status" value="1"/>
</dbReference>
<keyword evidence="3" id="KW-0472">Membrane</keyword>
<keyword evidence="2 6" id="KW-0732">Signal</keyword>
<gene>
    <name evidence="7" type="ORF">D5H75_33465</name>
</gene>
<accession>A0A3A4AUW7</accession>
<comment type="caution">
    <text evidence="7">The sequence shown here is derived from an EMBL/GenBank/DDBJ whole genome shotgun (WGS) entry which is preliminary data.</text>
</comment>
<dbReference type="InterPro" id="IPR050490">
    <property type="entry name" value="Bact_solute-bd_prot1"/>
</dbReference>
<evidence type="ECO:0000256" key="4">
    <source>
        <dbReference type="ARBA" id="ARBA00023139"/>
    </source>
</evidence>
<evidence type="ECO:0000256" key="1">
    <source>
        <dbReference type="ARBA" id="ARBA00022475"/>
    </source>
</evidence>
<reference evidence="7 8" key="1">
    <citation type="submission" date="2018-09" db="EMBL/GenBank/DDBJ databases">
        <title>YIM 75507 draft genome.</title>
        <authorList>
            <person name="Tang S."/>
            <person name="Feng Y."/>
        </authorList>
    </citation>
    <scope>NUCLEOTIDE SEQUENCE [LARGE SCALE GENOMIC DNA]</scope>
    <source>
        <strain evidence="7 8">YIM 75507</strain>
    </source>
</reference>
<dbReference type="PROSITE" id="PS51257">
    <property type="entry name" value="PROKAR_LIPOPROTEIN"/>
    <property type="match status" value="1"/>
</dbReference>
<dbReference type="PANTHER" id="PTHR43649:SF33">
    <property type="entry name" value="POLYGALACTURONAN_RHAMNOGALACTURONAN-BINDING PROTEIN YTCQ"/>
    <property type="match status" value="1"/>
</dbReference>
<feature type="chain" id="PRO_5039054868" evidence="6">
    <location>
        <begin position="23"/>
        <end position="429"/>
    </location>
</feature>
<protein>
    <submittedName>
        <fullName evidence="7">Extracellular solute-binding protein</fullName>
    </submittedName>
</protein>
<evidence type="ECO:0000256" key="2">
    <source>
        <dbReference type="ARBA" id="ARBA00022729"/>
    </source>
</evidence>
<evidence type="ECO:0000256" key="3">
    <source>
        <dbReference type="ARBA" id="ARBA00023136"/>
    </source>
</evidence>
<organism evidence="7 8">
    <name type="scientific">Bailinhaonella thermotolerans</name>
    <dbReference type="NCBI Taxonomy" id="1070861"/>
    <lineage>
        <taxon>Bacteria</taxon>
        <taxon>Bacillati</taxon>
        <taxon>Actinomycetota</taxon>
        <taxon>Actinomycetes</taxon>
        <taxon>Streptosporangiales</taxon>
        <taxon>Streptosporangiaceae</taxon>
        <taxon>Bailinhaonella</taxon>
    </lineage>
</organism>
<dbReference type="Gene3D" id="3.40.190.10">
    <property type="entry name" value="Periplasmic binding protein-like II"/>
    <property type="match status" value="1"/>
</dbReference>
<dbReference type="Proteomes" id="UP000265768">
    <property type="component" value="Unassembled WGS sequence"/>
</dbReference>
<keyword evidence="5" id="KW-0449">Lipoprotein</keyword>